<dbReference type="Proteomes" id="UP000587462">
    <property type="component" value="Unassembled WGS sequence"/>
</dbReference>
<keyword evidence="2" id="KW-0732">Signal</keyword>
<feature type="chain" id="PRO_5030922073" evidence="2">
    <location>
        <begin position="22"/>
        <end position="360"/>
    </location>
</feature>
<comment type="caution">
    <text evidence="3">The sequence shown here is derived from an EMBL/GenBank/DDBJ whole genome shotgun (WGS) entry which is preliminary data.</text>
</comment>
<feature type="region of interest" description="Disordered" evidence="1">
    <location>
        <begin position="152"/>
        <end position="179"/>
    </location>
</feature>
<evidence type="ECO:0000256" key="1">
    <source>
        <dbReference type="SAM" id="MobiDB-lite"/>
    </source>
</evidence>
<gene>
    <name evidence="3" type="ORF">HG542_26065</name>
</gene>
<feature type="signal peptide" evidence="2">
    <location>
        <begin position="1"/>
        <end position="21"/>
    </location>
</feature>
<dbReference type="EMBL" id="JABBXF010000071">
    <property type="protein sequence ID" value="NVK81093.1"/>
    <property type="molecule type" value="Genomic_DNA"/>
</dbReference>
<accession>A0A7Y7E9J6</accession>
<protein>
    <submittedName>
        <fullName evidence="3">Uncharacterized protein</fullName>
    </submittedName>
</protein>
<dbReference type="AlphaFoldDB" id="A0A7Y7E9J6"/>
<name>A0A7Y7E9J6_STRMO</name>
<sequence length="360" mass="37170">MLTGALAIAALLAALAAFCQAEFGPLAKPSYCWGAWPEDGGPFRSGDHHRSAQETAPAPGRPYGACTLSWRGGRGAGAYRQRLDVRYGTGPREAEARRAWLSGLLVGGDSALPDGLPGFVAAGSGTLVLPPSCDVDGRPSVVTVTSSFRDADKTSAADGTDLAKPGGERPGFPDDSSPARTGRLLVDAANRAVRASRCAPSPVVQPQHAPPSWVRVSAGGPAEQCAIPGLTVAAADSVRLTDTVGSVGDDFQTCAVAADGRWAARFAMIARPRVVALFDGAAGDDAPAPGWRAHGRIDASGALIQADCAGRPTVFTMRTGPGRSRTRLDDARTVFPDFVDAVGRRIGCAPLHPSRNDPAE</sequence>
<keyword evidence="4" id="KW-1185">Reference proteome</keyword>
<dbReference type="RefSeq" id="WP_171085528.1">
    <property type="nucleotide sequence ID" value="NZ_BNBU01000002.1"/>
</dbReference>
<proteinExistence type="predicted"/>
<reference evidence="3 4" key="1">
    <citation type="submission" date="2020-04" db="EMBL/GenBank/DDBJ databases">
        <title>Draft Genome Sequence of Streptomyces morookaense DSM 40503, an 8-azaguanine-producing strain.</title>
        <authorList>
            <person name="Qi J."/>
            <person name="Gao J.-M."/>
        </authorList>
    </citation>
    <scope>NUCLEOTIDE SEQUENCE [LARGE SCALE GENOMIC DNA]</scope>
    <source>
        <strain evidence="3 4">DSM 40503</strain>
    </source>
</reference>
<organism evidence="3 4">
    <name type="scientific">Streptomyces morookaense</name>
    <name type="common">Streptoverticillium morookaense</name>
    <dbReference type="NCBI Taxonomy" id="1970"/>
    <lineage>
        <taxon>Bacteria</taxon>
        <taxon>Bacillati</taxon>
        <taxon>Actinomycetota</taxon>
        <taxon>Actinomycetes</taxon>
        <taxon>Kitasatosporales</taxon>
        <taxon>Streptomycetaceae</taxon>
        <taxon>Streptomyces</taxon>
    </lineage>
</organism>
<evidence type="ECO:0000256" key="2">
    <source>
        <dbReference type="SAM" id="SignalP"/>
    </source>
</evidence>
<evidence type="ECO:0000313" key="3">
    <source>
        <dbReference type="EMBL" id="NVK81093.1"/>
    </source>
</evidence>
<evidence type="ECO:0000313" key="4">
    <source>
        <dbReference type="Proteomes" id="UP000587462"/>
    </source>
</evidence>